<dbReference type="PANTHER" id="PTHR46586">
    <property type="entry name" value="ANKYRIN REPEAT-CONTAINING PROTEIN"/>
    <property type="match status" value="1"/>
</dbReference>
<dbReference type="InterPro" id="IPR036770">
    <property type="entry name" value="Ankyrin_rpt-contain_sf"/>
</dbReference>
<dbReference type="AlphaFoldDB" id="A0A152A257"/>
<gene>
    <name evidence="1" type="ORF">DLAC_03046</name>
</gene>
<comment type="caution">
    <text evidence="1">The sequence shown here is derived from an EMBL/GenBank/DDBJ whole genome shotgun (WGS) entry which is preliminary data.</text>
</comment>
<evidence type="ECO:0000313" key="2">
    <source>
        <dbReference type="Proteomes" id="UP000076078"/>
    </source>
</evidence>
<proteinExistence type="predicted"/>
<dbReference type="Proteomes" id="UP000076078">
    <property type="component" value="Unassembled WGS sequence"/>
</dbReference>
<dbReference type="PANTHER" id="PTHR46586:SF3">
    <property type="entry name" value="ANKYRIN REPEAT-CONTAINING PROTEIN"/>
    <property type="match status" value="1"/>
</dbReference>
<keyword evidence="2" id="KW-1185">Reference proteome</keyword>
<accession>A0A152A257</accession>
<reference evidence="1 2" key="1">
    <citation type="submission" date="2015-12" db="EMBL/GenBank/DDBJ databases">
        <title>Dictyostelia acquired genes for synthesis and detection of signals that induce cell-type specialization by lateral gene transfer from prokaryotes.</title>
        <authorList>
            <person name="Gloeckner G."/>
            <person name="Schaap P."/>
        </authorList>
    </citation>
    <scope>NUCLEOTIDE SEQUENCE [LARGE SCALE GENOMIC DNA]</scope>
    <source>
        <strain evidence="1 2">TK</strain>
    </source>
</reference>
<protein>
    <recommendedName>
        <fullName evidence="3">Ankyrin repeat-containing protein</fullName>
    </recommendedName>
</protein>
<sequence>MINYGHLSLLKYKLEKKCHLSLFNPLLLLEKVKDKEIYQLLLDGYSHLLNDHQILEMSIQQENSIAFKVLLNSLQYKSNSFIVDQAIRNGDVGVLEFIRAHYAIHQIAFKYSESDLLLNAITSDNRNQVLEYLIDRLSIDFTKTDFTQFTIKDYHYSYFLSLDLKWIEMFYIYFDLDKLVTSLQNLIFDMEHYNYSPRIFNVKSIILNSNDIINFIEKLHFIYSKNNKTKKFLSPSFITQFQNYKNKNNNNNNNETVLELFIDQVLVQLYTADQYRIYMIIYLICYDITNKKMLKSIETETYLDNDYKNYYQHDEPYYFQQNVIFWIVDNHVSNVKRFFENLLILYNDGLVVWDEMEILCEIIKRNENEIFKLLVSKQQLQSQLDQVLKYIVKDDKLDYLMILSQCGHLHKQHVTLIKDYSLEFGKLKIYQFLVDLMQYNPKSPNQYDLKIACASGHNDIVRYLLEVVHEDCTPICLIRAAENRNLPLLKYLIQSQPHIHCDRLIHECSKSVDLLELLKSFEHGWALGRFGSPSDAVANNILVNENLQKGYIHDFFSFLKSADEITSPNYMTIGKNGDIALIENLISNFKLSDNQLQFIFKSSIESGHFHVIQYFHKSGILPYKSNVSFYKGCIYSALTSRHLPIIKHLLEQLKIPLPNATELSPYILSLMTGGYLSIIKYLIDRYNEKNIIQKFLPIYLEGSIKNKKIPMMNYLLDTGSYTSTFQLLQSPILTNNPDVLYHFINNSFVSNLLNNRNNLNK</sequence>
<evidence type="ECO:0008006" key="3">
    <source>
        <dbReference type="Google" id="ProtNLM"/>
    </source>
</evidence>
<dbReference type="SUPFAM" id="SSF48403">
    <property type="entry name" value="Ankyrin repeat"/>
    <property type="match status" value="1"/>
</dbReference>
<evidence type="ECO:0000313" key="1">
    <source>
        <dbReference type="EMBL" id="KYR00306.1"/>
    </source>
</evidence>
<name>A0A152A257_TIELA</name>
<dbReference type="InterPro" id="IPR052050">
    <property type="entry name" value="SecEffector_AnkRepeat"/>
</dbReference>
<dbReference type="EMBL" id="LODT01000015">
    <property type="protein sequence ID" value="KYR00306.1"/>
    <property type="molecule type" value="Genomic_DNA"/>
</dbReference>
<dbReference type="Gene3D" id="1.25.40.20">
    <property type="entry name" value="Ankyrin repeat-containing domain"/>
    <property type="match status" value="2"/>
</dbReference>
<dbReference type="InParanoid" id="A0A152A257"/>
<organism evidence="1 2">
    <name type="scientific">Tieghemostelium lacteum</name>
    <name type="common">Slime mold</name>
    <name type="synonym">Dictyostelium lacteum</name>
    <dbReference type="NCBI Taxonomy" id="361077"/>
    <lineage>
        <taxon>Eukaryota</taxon>
        <taxon>Amoebozoa</taxon>
        <taxon>Evosea</taxon>
        <taxon>Eumycetozoa</taxon>
        <taxon>Dictyostelia</taxon>
        <taxon>Dictyosteliales</taxon>
        <taxon>Raperosteliaceae</taxon>
        <taxon>Tieghemostelium</taxon>
    </lineage>
</organism>